<protein>
    <submittedName>
        <fullName evidence="7">SSWI/SNF chromatin-remodeling complex subunit</fullName>
    </submittedName>
</protein>
<dbReference type="Proteomes" id="UP000009328">
    <property type="component" value="Unassembled WGS sequence"/>
</dbReference>
<dbReference type="eggNOG" id="KOG4812">
    <property type="taxonomic scope" value="Eukaryota"/>
</dbReference>
<gene>
    <name evidence="7" type="ORF">BN7_1242</name>
</gene>
<accession>K0KFJ4</accession>
<feature type="transmembrane region" description="Helical" evidence="6">
    <location>
        <begin position="874"/>
        <end position="892"/>
    </location>
</feature>
<feature type="region of interest" description="Disordered" evidence="5">
    <location>
        <begin position="678"/>
        <end position="730"/>
    </location>
</feature>
<organism evidence="7 8">
    <name type="scientific">Wickerhamomyces ciferrii (strain ATCC 14091 / BCRC 22168 / CBS 111 / JCM 3599 / NBRC 0793 / NRRL Y-1031 F-60-10)</name>
    <name type="common">Yeast</name>
    <name type="synonym">Pichia ciferrii</name>
    <dbReference type="NCBI Taxonomy" id="1206466"/>
    <lineage>
        <taxon>Eukaryota</taxon>
        <taxon>Fungi</taxon>
        <taxon>Dikarya</taxon>
        <taxon>Ascomycota</taxon>
        <taxon>Saccharomycotina</taxon>
        <taxon>Saccharomycetes</taxon>
        <taxon>Phaffomycetales</taxon>
        <taxon>Wickerhamomycetaceae</taxon>
        <taxon>Wickerhamomyces</taxon>
    </lineage>
</organism>
<feature type="transmembrane region" description="Helical" evidence="6">
    <location>
        <begin position="794"/>
        <end position="810"/>
    </location>
</feature>
<feature type="compositionally biased region" description="Basic residues" evidence="5">
    <location>
        <begin position="466"/>
        <end position="476"/>
    </location>
</feature>
<dbReference type="GO" id="GO:0006511">
    <property type="term" value="P:ubiquitin-dependent protein catabolic process"/>
    <property type="evidence" value="ECO:0007669"/>
    <property type="project" value="TreeGrafter"/>
</dbReference>
<evidence type="ECO:0000256" key="3">
    <source>
        <dbReference type="ARBA" id="ARBA00022989"/>
    </source>
</evidence>
<comment type="subcellular location">
    <subcellularLocation>
        <location evidence="1">Membrane</location>
        <topology evidence="1">Multi-pass membrane protein</topology>
    </subcellularLocation>
</comment>
<dbReference type="InParanoid" id="K0KFJ4"/>
<dbReference type="GO" id="GO:0000228">
    <property type="term" value="C:nuclear chromosome"/>
    <property type="evidence" value="ECO:0007669"/>
    <property type="project" value="InterPro"/>
</dbReference>
<dbReference type="PANTHER" id="PTHR13396:SF5">
    <property type="entry name" value="NEDD4 FAMILY INTERACTING PROTEIN"/>
    <property type="match status" value="1"/>
</dbReference>
<dbReference type="GO" id="GO:0016020">
    <property type="term" value="C:membrane"/>
    <property type="evidence" value="ECO:0007669"/>
    <property type="project" value="UniProtKB-SubCell"/>
</dbReference>
<feature type="region of interest" description="Disordered" evidence="5">
    <location>
        <begin position="1"/>
        <end position="26"/>
    </location>
</feature>
<dbReference type="CDD" id="cd22212">
    <property type="entry name" value="NDFIP-like"/>
    <property type="match status" value="1"/>
</dbReference>
<dbReference type="GO" id="GO:0005783">
    <property type="term" value="C:endoplasmic reticulum"/>
    <property type="evidence" value="ECO:0007669"/>
    <property type="project" value="TreeGrafter"/>
</dbReference>
<feature type="region of interest" description="Disordered" evidence="5">
    <location>
        <begin position="459"/>
        <end position="485"/>
    </location>
</feature>
<dbReference type="GO" id="GO:0007034">
    <property type="term" value="P:vacuolar transport"/>
    <property type="evidence" value="ECO:0007669"/>
    <property type="project" value="InterPro"/>
</dbReference>
<proteinExistence type="predicted"/>
<keyword evidence="3 6" id="KW-1133">Transmembrane helix</keyword>
<dbReference type="GO" id="GO:0031398">
    <property type="term" value="P:positive regulation of protein ubiquitination"/>
    <property type="evidence" value="ECO:0007669"/>
    <property type="project" value="TreeGrafter"/>
</dbReference>
<keyword evidence="2 6" id="KW-0812">Transmembrane</keyword>
<feature type="region of interest" description="Disordered" evidence="5">
    <location>
        <begin position="41"/>
        <end position="92"/>
    </location>
</feature>
<evidence type="ECO:0000256" key="6">
    <source>
        <dbReference type="SAM" id="Phobius"/>
    </source>
</evidence>
<keyword evidence="4 6" id="KW-0472">Membrane</keyword>
<dbReference type="Pfam" id="PF04855">
    <property type="entry name" value="SNF5"/>
    <property type="match status" value="1"/>
</dbReference>
<dbReference type="PANTHER" id="PTHR13396">
    <property type="entry name" value="NEDD4 FAMILY INTERACTING PROTEIN 1/2"/>
    <property type="match status" value="1"/>
</dbReference>
<evidence type="ECO:0000256" key="1">
    <source>
        <dbReference type="ARBA" id="ARBA00004141"/>
    </source>
</evidence>
<dbReference type="GO" id="GO:0005794">
    <property type="term" value="C:Golgi apparatus"/>
    <property type="evidence" value="ECO:0007669"/>
    <property type="project" value="TreeGrafter"/>
</dbReference>
<dbReference type="GO" id="GO:0048471">
    <property type="term" value="C:perinuclear region of cytoplasm"/>
    <property type="evidence" value="ECO:0007669"/>
    <property type="project" value="TreeGrafter"/>
</dbReference>
<name>K0KFJ4_WICCF</name>
<evidence type="ECO:0000256" key="2">
    <source>
        <dbReference type="ARBA" id="ARBA00022692"/>
    </source>
</evidence>
<dbReference type="GO" id="GO:0006338">
    <property type="term" value="P:chromatin remodeling"/>
    <property type="evidence" value="ECO:0007669"/>
    <property type="project" value="InterPro"/>
</dbReference>
<dbReference type="GO" id="GO:0030001">
    <property type="term" value="P:metal ion transport"/>
    <property type="evidence" value="ECO:0007669"/>
    <property type="project" value="InterPro"/>
</dbReference>
<feature type="transmembrane region" description="Helical" evidence="6">
    <location>
        <begin position="761"/>
        <end position="782"/>
    </location>
</feature>
<dbReference type="AlphaFoldDB" id="K0KFJ4"/>
<keyword evidence="8" id="KW-1185">Reference proteome</keyword>
<evidence type="ECO:0000313" key="7">
    <source>
        <dbReference type="EMBL" id="CCH41701.1"/>
    </source>
</evidence>
<dbReference type="InterPro" id="IPR019325">
    <property type="entry name" value="NEDD4/Bsd2"/>
</dbReference>
<dbReference type="eggNOG" id="KOG1649">
    <property type="taxonomic scope" value="Eukaryota"/>
</dbReference>
<dbReference type="STRING" id="1206466.K0KFJ4"/>
<dbReference type="Pfam" id="PF10176">
    <property type="entry name" value="NEDD4_Bsd2"/>
    <property type="match status" value="1"/>
</dbReference>
<feature type="compositionally biased region" description="Low complexity" evidence="5">
    <location>
        <begin position="10"/>
        <end position="26"/>
    </location>
</feature>
<dbReference type="EMBL" id="CAIF01000027">
    <property type="protein sequence ID" value="CCH41701.1"/>
    <property type="molecule type" value="Genomic_DNA"/>
</dbReference>
<evidence type="ECO:0000256" key="4">
    <source>
        <dbReference type="ARBA" id="ARBA00023136"/>
    </source>
</evidence>
<sequence length="917" mass="104916">MNYNNIPYGQPQQQQQFQQHQPSYTQQQYQNQLNHRLNQRNLSQQQQTRPHQIPTPSTIPTQIPNPYQQQQQQKLSHQLPQQQPQQQQHGVGLQNLQQKNLSNPSSASSNNQFILAAQTITKIQENPKYWSEKLSNEGASITKDTLFYEQLIKRDLINKSLNNKLNLNNSNKETLNKLLKNLKYYNDLKISRMKTINLSMNSKYTKTIWGEGYQGYGNGFTDGLTKLILPKDRKKPSRLKDLNISKQRLIQQSQVQDEFIPIRLEFENEKDRFKLRDTFLWNLNEKCITLEQLVSIIMEDYKIYNPLLSDTILSSIKEQINDYQNFKFQNKFGYDLRILIKLDIIIGNNQLIDQFEWDLSNSLNSPEDFAQELIMDLSLPGEFATAISHSIREQCQLYIKALYLIGYDFKGGFIDEDEIKSNLQKILTHKETLRSKLNLSQFTPQLLEISNLELEKLDKDRERDSRRKRRQGRTGRRGGPILPDLKDVPRTFRTPVFSTVLPGGIDVFDNVESYHIETETINKPINQESYPVGGIPATTTGGGLNKPIDLGTPGKRRKVVYNHIPGESYSLLSSFEDRNSIEGLENVDVEIDNKLNDSDDRLNLEHEEQEQEQGERSEIGIGSSTEQINRADESFNEPQIQTIQQQPSQGDNLSFNFNSLKNNFNFLDNFFNTQQYQRLIGGNGNNGSSSSQSGPNSNDGVFNNLSAKPDTQPIIDSDKPPTYEEAAADSTPPYWEASVLAQGYTDEIFVDGLPVGNIVNFLWNLMVSTSFQFVGFLLTYILHTSHAAKQGSRAGLGFTFISYGYYMLPLNSSPLNDSSKKISKIEPMNPNEYNEIDSNYQVTGPIDEFHSDLTKGEQHHNVSDNMDTNSNGSFIAYLVIIFGVFIIIKALINYHRAKQMEKVILQPPTNLPVVEEV</sequence>
<comment type="caution">
    <text evidence="7">The sequence shown here is derived from an EMBL/GenBank/DDBJ whole genome shotgun (WGS) entry which is preliminary data.</text>
</comment>
<dbReference type="HOGENOM" id="CLU_317659_0_0_1"/>
<feature type="compositionally biased region" description="Low complexity" evidence="5">
    <location>
        <begin position="686"/>
        <end position="700"/>
    </location>
</feature>
<evidence type="ECO:0000256" key="5">
    <source>
        <dbReference type="SAM" id="MobiDB-lite"/>
    </source>
</evidence>
<reference evidence="7 8" key="1">
    <citation type="journal article" date="2012" name="Eukaryot. Cell">
        <title>Draft genome sequence of Wickerhamomyces ciferrii NRRL Y-1031 F-60-10.</title>
        <authorList>
            <person name="Schneider J."/>
            <person name="Andrea H."/>
            <person name="Blom J."/>
            <person name="Jaenicke S."/>
            <person name="Ruckert C."/>
            <person name="Schorsch C."/>
            <person name="Szczepanowski R."/>
            <person name="Farwick M."/>
            <person name="Goesmann A."/>
            <person name="Puhler A."/>
            <person name="Schaffer S."/>
            <person name="Tauch A."/>
            <person name="Kohler T."/>
            <person name="Brinkrolf K."/>
        </authorList>
    </citation>
    <scope>NUCLEOTIDE SEQUENCE [LARGE SCALE GENOMIC DNA]</scope>
    <source>
        <strain evidence="8">ATCC 14091 / BCRC 22168 / CBS 111 / JCM 3599 / NBRC 0793 / NRRL Y-1031 F-60-10</strain>
    </source>
</reference>
<dbReference type="InterPro" id="IPR006939">
    <property type="entry name" value="SNF5"/>
</dbReference>
<evidence type="ECO:0000313" key="8">
    <source>
        <dbReference type="Proteomes" id="UP000009328"/>
    </source>
</evidence>